<reference evidence="2" key="1">
    <citation type="submission" date="2020-11" db="EMBL/GenBank/DDBJ databases">
        <authorList>
            <consortium name="DOE Joint Genome Institute"/>
            <person name="Ahrendt S."/>
            <person name="Riley R."/>
            <person name="Andreopoulos W."/>
            <person name="Labutti K."/>
            <person name="Pangilinan J."/>
            <person name="Ruiz-Duenas F.J."/>
            <person name="Barrasa J.M."/>
            <person name="Sanchez-Garcia M."/>
            <person name="Camarero S."/>
            <person name="Miyauchi S."/>
            <person name="Serrano A."/>
            <person name="Linde D."/>
            <person name="Babiker R."/>
            <person name="Drula E."/>
            <person name="Ayuso-Fernandez I."/>
            <person name="Pacheco R."/>
            <person name="Padilla G."/>
            <person name="Ferreira P."/>
            <person name="Barriuso J."/>
            <person name="Kellner H."/>
            <person name="Castanera R."/>
            <person name="Alfaro M."/>
            <person name="Ramirez L."/>
            <person name="Pisabarro A.G."/>
            <person name="Kuo A."/>
            <person name="Tritt A."/>
            <person name="Lipzen A."/>
            <person name="He G."/>
            <person name="Yan M."/>
            <person name="Ng V."/>
            <person name="Cullen D."/>
            <person name="Martin F."/>
            <person name="Rosso M.-N."/>
            <person name="Henrissat B."/>
            <person name="Hibbett D."/>
            <person name="Martinez A.T."/>
            <person name="Grigoriev I.V."/>
        </authorList>
    </citation>
    <scope>NUCLEOTIDE SEQUENCE</scope>
    <source>
        <strain evidence="2">CBS 247.69</strain>
    </source>
</reference>
<keyword evidence="3" id="KW-1185">Reference proteome</keyword>
<gene>
    <name evidence="2" type="ORF">BDZ94DRAFT_1242425</name>
</gene>
<evidence type="ECO:0000313" key="3">
    <source>
        <dbReference type="Proteomes" id="UP000807353"/>
    </source>
</evidence>
<comment type="caution">
    <text evidence="2">The sequence shown here is derived from an EMBL/GenBank/DDBJ whole genome shotgun (WGS) entry which is preliminary data.</text>
</comment>
<name>A0A9P6C7J4_9AGAR</name>
<dbReference type="EMBL" id="MU150930">
    <property type="protein sequence ID" value="KAF9455196.1"/>
    <property type="molecule type" value="Genomic_DNA"/>
</dbReference>
<evidence type="ECO:0000313" key="2">
    <source>
        <dbReference type="EMBL" id="KAF9455196.1"/>
    </source>
</evidence>
<feature type="non-terminal residue" evidence="2">
    <location>
        <position position="141"/>
    </location>
</feature>
<organism evidence="2 3">
    <name type="scientific">Collybia nuda</name>
    <dbReference type="NCBI Taxonomy" id="64659"/>
    <lineage>
        <taxon>Eukaryota</taxon>
        <taxon>Fungi</taxon>
        <taxon>Dikarya</taxon>
        <taxon>Basidiomycota</taxon>
        <taxon>Agaricomycotina</taxon>
        <taxon>Agaricomycetes</taxon>
        <taxon>Agaricomycetidae</taxon>
        <taxon>Agaricales</taxon>
        <taxon>Tricholomatineae</taxon>
        <taxon>Clitocybaceae</taxon>
        <taxon>Collybia</taxon>
    </lineage>
</organism>
<sequence>MKLPFLILTHPLHQMTQFFLIVFTLVLLYLFGDLPSWEVVSSLGLGAKIDNFTIYGGKSHASITHIGSIYYPPWRINNIVLSPDFAGEGSWPISPVVNNSHFSITSYIDMSSVGPYNPSEDISLGHKCPNSCGMAHGPIYH</sequence>
<protein>
    <submittedName>
        <fullName evidence="2">Uncharacterized protein</fullName>
    </submittedName>
</protein>
<proteinExistence type="predicted"/>
<dbReference type="Proteomes" id="UP000807353">
    <property type="component" value="Unassembled WGS sequence"/>
</dbReference>
<feature type="transmembrane region" description="Helical" evidence="1">
    <location>
        <begin position="12"/>
        <end position="31"/>
    </location>
</feature>
<accession>A0A9P6C7J4</accession>
<keyword evidence="1" id="KW-0472">Membrane</keyword>
<evidence type="ECO:0000256" key="1">
    <source>
        <dbReference type="SAM" id="Phobius"/>
    </source>
</evidence>
<keyword evidence="1" id="KW-0812">Transmembrane</keyword>
<keyword evidence="1" id="KW-1133">Transmembrane helix</keyword>
<dbReference type="AlphaFoldDB" id="A0A9P6C7J4"/>